<name>A0ACD1H458_9EURO</name>
<keyword evidence="2" id="KW-1185">Reference proteome</keyword>
<gene>
    <name evidence="1" type="ORF">BO66DRAFT_440277</name>
</gene>
<evidence type="ECO:0000313" key="2">
    <source>
        <dbReference type="Proteomes" id="UP000249661"/>
    </source>
</evidence>
<sequence length="164" mass="16781">MPRVPTTKEVLPGANVNIVLKADQPTGRTVSGTIADVLTRGNHPRGIKVRLTDGRVGRVQSMSTSTGGQSSDPAAAAEFPRGRAPRDRRGEAAEPPQNIGLDAFITQPSRQKRRGGRGEVAGGGGLDGGAAAVAAAATTVTCPVCGVFEGDEAAVAYHVASHFD</sequence>
<organism evidence="1 2">
    <name type="scientific">Aspergillus aculeatinus CBS 121060</name>
    <dbReference type="NCBI Taxonomy" id="1448322"/>
    <lineage>
        <taxon>Eukaryota</taxon>
        <taxon>Fungi</taxon>
        <taxon>Dikarya</taxon>
        <taxon>Ascomycota</taxon>
        <taxon>Pezizomycotina</taxon>
        <taxon>Eurotiomycetes</taxon>
        <taxon>Eurotiomycetidae</taxon>
        <taxon>Eurotiales</taxon>
        <taxon>Aspergillaceae</taxon>
        <taxon>Aspergillus</taxon>
        <taxon>Aspergillus subgen. Circumdati</taxon>
    </lineage>
</organism>
<proteinExistence type="predicted"/>
<accession>A0ACD1H458</accession>
<reference evidence="1" key="1">
    <citation type="submission" date="2018-02" db="EMBL/GenBank/DDBJ databases">
        <title>The genomes of Aspergillus section Nigri reveals drivers in fungal speciation.</title>
        <authorList>
            <consortium name="DOE Joint Genome Institute"/>
            <person name="Vesth T.C."/>
            <person name="Nybo J."/>
            <person name="Theobald S."/>
            <person name="Brandl J."/>
            <person name="Frisvad J.C."/>
            <person name="Nielsen K.F."/>
            <person name="Lyhne E.K."/>
            <person name="Kogle M.E."/>
            <person name="Kuo A."/>
            <person name="Riley R."/>
            <person name="Clum A."/>
            <person name="Nolan M."/>
            <person name="Lipzen A."/>
            <person name="Salamov A."/>
            <person name="Henrissat B."/>
            <person name="Wiebenga A."/>
            <person name="De vries R.P."/>
            <person name="Grigoriev I.V."/>
            <person name="Mortensen U.H."/>
            <person name="Andersen M.R."/>
            <person name="Baker S.E."/>
        </authorList>
    </citation>
    <scope>NUCLEOTIDE SEQUENCE</scope>
    <source>
        <strain evidence="1">CBS 121060</strain>
    </source>
</reference>
<protein>
    <submittedName>
        <fullName evidence="1">Uncharacterized protein</fullName>
    </submittedName>
</protein>
<evidence type="ECO:0000313" key="1">
    <source>
        <dbReference type="EMBL" id="RAH68353.1"/>
    </source>
</evidence>
<dbReference type="EMBL" id="KZ824967">
    <property type="protein sequence ID" value="RAH68353.1"/>
    <property type="molecule type" value="Genomic_DNA"/>
</dbReference>
<dbReference type="Proteomes" id="UP000249661">
    <property type="component" value="Unassembled WGS sequence"/>
</dbReference>